<evidence type="ECO:0000313" key="2">
    <source>
        <dbReference type="EMBL" id="SFM83724.1"/>
    </source>
</evidence>
<dbReference type="Pfam" id="PF13384">
    <property type="entry name" value="HTH_23"/>
    <property type="match status" value="1"/>
</dbReference>
<organism evidence="2 4">
    <name type="scientific">Methylobacterium pseudosasicola</name>
    <dbReference type="NCBI Taxonomy" id="582667"/>
    <lineage>
        <taxon>Bacteria</taxon>
        <taxon>Pseudomonadati</taxon>
        <taxon>Pseudomonadota</taxon>
        <taxon>Alphaproteobacteria</taxon>
        <taxon>Hyphomicrobiales</taxon>
        <taxon>Methylobacteriaceae</taxon>
        <taxon>Methylobacterium</taxon>
    </lineage>
</organism>
<proteinExistence type="predicted"/>
<dbReference type="GO" id="GO:0003677">
    <property type="term" value="F:DNA binding"/>
    <property type="evidence" value="ECO:0007669"/>
    <property type="project" value="InterPro"/>
</dbReference>
<dbReference type="InterPro" id="IPR001523">
    <property type="entry name" value="Paired_dom"/>
</dbReference>
<dbReference type="InterPro" id="IPR009057">
    <property type="entry name" value="Homeodomain-like_sf"/>
</dbReference>
<evidence type="ECO:0000313" key="4">
    <source>
        <dbReference type="Proteomes" id="UP000199048"/>
    </source>
</evidence>
<reference evidence="2" key="1">
    <citation type="submission" date="2016-10" db="EMBL/GenBank/DDBJ databases">
        <authorList>
            <person name="de Groot N.N."/>
        </authorList>
    </citation>
    <scope>NUCLEOTIDE SEQUENCE [LARGE SCALE GENOMIC DNA]</scope>
    <source>
        <strain evidence="2">BL36</strain>
    </source>
</reference>
<protein>
    <submittedName>
        <fullName evidence="2">Transposase</fullName>
    </submittedName>
</protein>
<keyword evidence="4" id="KW-1185">Reference proteome</keyword>
<dbReference type="STRING" id="582667.SAMN05192568_10632"/>
<dbReference type="EMBL" id="FOTK01000094">
    <property type="protein sequence ID" value="SFM98881.1"/>
    <property type="molecule type" value="Genomic_DNA"/>
</dbReference>
<name>A0A1I4U3W4_9HYPH</name>
<sequence>MSSALSVDLRQRVVHAVAAGASRHKAAERFGVSLASASRWCERFVCEGHVAPKPMGGDKRSHQIEAQADLIVSLYEAQPGIYLHELRAALAERGICVAQSSLSRFFKRHGISRKKVRGTRPSRTGRT</sequence>
<dbReference type="EMBL" id="FOTK01000063">
    <property type="protein sequence ID" value="SFM83724.1"/>
    <property type="molecule type" value="Genomic_DNA"/>
</dbReference>
<feature type="domain" description="Paired" evidence="1">
    <location>
        <begin position="1"/>
        <end position="109"/>
    </location>
</feature>
<gene>
    <name evidence="2" type="ORF">SAMN05192568_10632</name>
    <name evidence="3" type="ORF">SAMN05192568_10942</name>
</gene>
<evidence type="ECO:0000313" key="3">
    <source>
        <dbReference type="EMBL" id="SFM98881.1"/>
    </source>
</evidence>
<dbReference type="PROSITE" id="PS51057">
    <property type="entry name" value="PAIRED_2"/>
    <property type="match status" value="1"/>
</dbReference>
<dbReference type="AlphaFoldDB" id="A0A1I4U3W4"/>
<reference evidence="4" key="2">
    <citation type="submission" date="2016-10" db="EMBL/GenBank/DDBJ databases">
        <authorList>
            <person name="Varghese N."/>
            <person name="Submissions S."/>
        </authorList>
    </citation>
    <scope>NUCLEOTIDE SEQUENCE [LARGE SCALE GENOMIC DNA]</scope>
    <source>
        <strain evidence="4">BL36</strain>
    </source>
</reference>
<dbReference type="GO" id="GO:0006355">
    <property type="term" value="P:regulation of DNA-templated transcription"/>
    <property type="evidence" value="ECO:0007669"/>
    <property type="project" value="InterPro"/>
</dbReference>
<accession>A0A1I4U3W4</accession>
<dbReference type="SUPFAM" id="SSF46689">
    <property type="entry name" value="Homeodomain-like"/>
    <property type="match status" value="1"/>
</dbReference>
<dbReference type="Proteomes" id="UP000199048">
    <property type="component" value="Unassembled WGS sequence"/>
</dbReference>
<evidence type="ECO:0000259" key="1">
    <source>
        <dbReference type="PROSITE" id="PS51057"/>
    </source>
</evidence>